<keyword evidence="3" id="KW-1185">Reference proteome</keyword>
<dbReference type="PANTHER" id="PTHR43355">
    <property type="entry name" value="FLAVIN REDUCTASE (NADPH)"/>
    <property type="match status" value="1"/>
</dbReference>
<dbReference type="Proteomes" id="UP001601521">
    <property type="component" value="Unassembled WGS sequence"/>
</dbReference>
<feature type="domain" description="NAD(P)-binding" evidence="1">
    <location>
        <begin position="7"/>
        <end position="221"/>
    </location>
</feature>
<dbReference type="CDD" id="cd05244">
    <property type="entry name" value="BVR-B_like_SDR_a"/>
    <property type="match status" value="1"/>
</dbReference>
<dbReference type="PANTHER" id="PTHR43355:SF2">
    <property type="entry name" value="FLAVIN REDUCTASE (NADPH)"/>
    <property type="match status" value="1"/>
</dbReference>
<sequence>MFIGIIGATGNIGRRLVAEALGRGHHVRAFTRDIARATTAHDHLVWRELDVYDTGAVAAQLPGLDVLVSCYQPGNAATDFEDTVARSIADPTAYATVARSLLRALDSHPRTRLIVVGGAGSLEYAPGRVTADDDDRLHEALDGLGLPRGYAAAVRGHRDALQVLRTSNRRWTYLSPAEQIGPGERTGRFRIGGDQPILDADGSSRISFEDTAVALLDEIEDPRFVQRRFTLGY</sequence>
<dbReference type="Pfam" id="PF13460">
    <property type="entry name" value="NAD_binding_10"/>
    <property type="match status" value="1"/>
</dbReference>
<dbReference type="EMBL" id="JBIALX010000001">
    <property type="protein sequence ID" value="MFF0451943.1"/>
    <property type="molecule type" value="Genomic_DNA"/>
</dbReference>
<accession>A0ABW6NA56</accession>
<dbReference type="InterPro" id="IPR016040">
    <property type="entry name" value="NAD(P)-bd_dom"/>
</dbReference>
<protein>
    <submittedName>
        <fullName evidence="2">NAD(P)-dependent oxidoreductase</fullName>
    </submittedName>
</protein>
<dbReference type="SUPFAM" id="SSF51735">
    <property type="entry name" value="NAD(P)-binding Rossmann-fold domains"/>
    <property type="match status" value="1"/>
</dbReference>
<evidence type="ECO:0000313" key="3">
    <source>
        <dbReference type="Proteomes" id="UP001601521"/>
    </source>
</evidence>
<gene>
    <name evidence="2" type="ORF">ACFYTH_01080</name>
</gene>
<dbReference type="Gene3D" id="3.40.50.720">
    <property type="entry name" value="NAD(P)-binding Rossmann-like Domain"/>
    <property type="match status" value="1"/>
</dbReference>
<dbReference type="RefSeq" id="WP_387248003.1">
    <property type="nucleotide sequence ID" value="NZ_JBIALX010000001.1"/>
</dbReference>
<reference evidence="2 3" key="1">
    <citation type="submission" date="2024-10" db="EMBL/GenBank/DDBJ databases">
        <title>The Natural Products Discovery Center: Release of the First 8490 Sequenced Strains for Exploring Actinobacteria Biosynthetic Diversity.</title>
        <authorList>
            <person name="Kalkreuter E."/>
            <person name="Kautsar S.A."/>
            <person name="Yang D."/>
            <person name="Bader C.D."/>
            <person name="Teijaro C.N."/>
            <person name="Fluegel L."/>
            <person name="Davis C.M."/>
            <person name="Simpson J.R."/>
            <person name="Lauterbach L."/>
            <person name="Steele A.D."/>
            <person name="Gui C."/>
            <person name="Meng S."/>
            <person name="Li G."/>
            <person name="Viehrig K."/>
            <person name="Ye F."/>
            <person name="Su P."/>
            <person name="Kiefer A.F."/>
            <person name="Nichols A."/>
            <person name="Cepeda A.J."/>
            <person name="Yan W."/>
            <person name="Fan B."/>
            <person name="Jiang Y."/>
            <person name="Adhikari A."/>
            <person name="Zheng C.-J."/>
            <person name="Schuster L."/>
            <person name="Cowan T.M."/>
            <person name="Smanski M.J."/>
            <person name="Chevrette M.G."/>
            <person name="De Carvalho L.P.S."/>
            <person name="Shen B."/>
        </authorList>
    </citation>
    <scope>NUCLEOTIDE SEQUENCE [LARGE SCALE GENOMIC DNA]</scope>
    <source>
        <strain evidence="2 3">NPDC004550</strain>
    </source>
</reference>
<comment type="caution">
    <text evidence="2">The sequence shown here is derived from an EMBL/GenBank/DDBJ whole genome shotgun (WGS) entry which is preliminary data.</text>
</comment>
<dbReference type="InterPro" id="IPR036291">
    <property type="entry name" value="NAD(P)-bd_dom_sf"/>
</dbReference>
<organism evidence="2 3">
    <name type="scientific">Nocardia africana</name>
    <dbReference type="NCBI Taxonomy" id="134964"/>
    <lineage>
        <taxon>Bacteria</taxon>
        <taxon>Bacillati</taxon>
        <taxon>Actinomycetota</taxon>
        <taxon>Actinomycetes</taxon>
        <taxon>Mycobacteriales</taxon>
        <taxon>Nocardiaceae</taxon>
        <taxon>Nocardia</taxon>
    </lineage>
</organism>
<evidence type="ECO:0000259" key="1">
    <source>
        <dbReference type="Pfam" id="PF13460"/>
    </source>
</evidence>
<name>A0ABW6NA56_9NOCA</name>
<evidence type="ECO:0000313" key="2">
    <source>
        <dbReference type="EMBL" id="MFF0451943.1"/>
    </source>
</evidence>
<dbReference type="InterPro" id="IPR051606">
    <property type="entry name" value="Polyketide_Oxido-like"/>
</dbReference>
<proteinExistence type="predicted"/>